<dbReference type="AlphaFoldDB" id="A0A372NPF3"/>
<name>A0A372NPF3_9SPHI</name>
<protein>
    <submittedName>
        <fullName evidence="2">Uncharacterized protein</fullName>
    </submittedName>
</protein>
<sequence>MREDTNPAAHFTHPDHAALVDPLFAARKEGKKRRKGSPPSLRSREGAGGESTSSPCYFTHPDYSSLVDPLFAARKEGEATKSKNSPLCEAERG</sequence>
<dbReference type="Proteomes" id="UP000264217">
    <property type="component" value="Unassembled WGS sequence"/>
</dbReference>
<evidence type="ECO:0000313" key="3">
    <source>
        <dbReference type="Proteomes" id="UP000264217"/>
    </source>
</evidence>
<organism evidence="2 3">
    <name type="scientific">Mucilaginibacter conchicola</name>
    <dbReference type="NCBI Taxonomy" id="2303333"/>
    <lineage>
        <taxon>Bacteria</taxon>
        <taxon>Pseudomonadati</taxon>
        <taxon>Bacteroidota</taxon>
        <taxon>Sphingobacteriia</taxon>
        <taxon>Sphingobacteriales</taxon>
        <taxon>Sphingobacteriaceae</taxon>
        <taxon>Mucilaginibacter</taxon>
    </lineage>
</organism>
<keyword evidence="3" id="KW-1185">Reference proteome</keyword>
<comment type="caution">
    <text evidence="2">The sequence shown here is derived from an EMBL/GenBank/DDBJ whole genome shotgun (WGS) entry which is preliminary data.</text>
</comment>
<evidence type="ECO:0000313" key="2">
    <source>
        <dbReference type="EMBL" id="RFZ90802.1"/>
    </source>
</evidence>
<dbReference type="EMBL" id="QWDC01000003">
    <property type="protein sequence ID" value="RFZ90802.1"/>
    <property type="molecule type" value="Genomic_DNA"/>
</dbReference>
<gene>
    <name evidence="2" type="ORF">D0C36_17770</name>
</gene>
<accession>A0A372NPF3</accession>
<reference evidence="2 3" key="1">
    <citation type="submission" date="2018-08" db="EMBL/GenBank/DDBJ databases">
        <title>Mucilaginibacter sp. MYSH2.</title>
        <authorList>
            <person name="Seo T."/>
        </authorList>
    </citation>
    <scope>NUCLEOTIDE SEQUENCE [LARGE SCALE GENOMIC DNA]</scope>
    <source>
        <strain evidence="2 3">MYSH2</strain>
    </source>
</reference>
<feature type="region of interest" description="Disordered" evidence="1">
    <location>
        <begin position="1"/>
        <end position="58"/>
    </location>
</feature>
<proteinExistence type="predicted"/>
<evidence type="ECO:0000256" key="1">
    <source>
        <dbReference type="SAM" id="MobiDB-lite"/>
    </source>
</evidence>